<protein>
    <submittedName>
        <fullName evidence="3">Nuclear transport factor 2 family protein</fullName>
    </submittedName>
</protein>
<keyword evidence="4" id="KW-1185">Reference proteome</keyword>
<evidence type="ECO:0000259" key="1">
    <source>
        <dbReference type="Pfam" id="PF12680"/>
    </source>
</evidence>
<comment type="caution">
    <text evidence="3">The sequence shown here is derived from an EMBL/GenBank/DDBJ whole genome shotgun (WGS) entry which is preliminary data.</text>
</comment>
<dbReference type="EMBL" id="JABXJJ020000037">
    <property type="protein sequence ID" value="MDI5972799.1"/>
    <property type="molecule type" value="Genomic_DNA"/>
</dbReference>
<name>A0AA90H975_9ACTN</name>
<dbReference type="InterPro" id="IPR037401">
    <property type="entry name" value="SnoaL-like"/>
</dbReference>
<reference evidence="3 4" key="1">
    <citation type="submission" date="2023-05" db="EMBL/GenBank/DDBJ databases">
        <title>Streptantibioticus silvisoli sp. nov., acidotolerant actinomycetes 1 from pine litter.</title>
        <authorList>
            <person name="Swiecimska M."/>
            <person name="Golinska P."/>
            <person name="Sangal V."/>
            <person name="Wachnowicz B."/>
            <person name="Goodfellow M."/>
        </authorList>
    </citation>
    <scope>NUCLEOTIDE SEQUENCE</scope>
    <source>
        <strain evidence="3">SL13</strain>
        <strain evidence="2 4">SL54</strain>
    </source>
</reference>
<dbReference type="Pfam" id="PF12680">
    <property type="entry name" value="SnoaL_2"/>
    <property type="match status" value="1"/>
</dbReference>
<dbReference type="Proteomes" id="UP001156398">
    <property type="component" value="Unassembled WGS sequence"/>
</dbReference>
<dbReference type="AlphaFoldDB" id="A0AA90H975"/>
<dbReference type="EMBL" id="JAAGKO020000017">
    <property type="protein sequence ID" value="MDI5963818.1"/>
    <property type="molecule type" value="Genomic_DNA"/>
</dbReference>
<proteinExistence type="predicted"/>
<accession>A0AA90H975</accession>
<gene>
    <name evidence="2" type="ORF">POF43_014010</name>
    <name evidence="3" type="ORF">POF50_026235</name>
</gene>
<evidence type="ECO:0000313" key="3">
    <source>
        <dbReference type="EMBL" id="MDI5972799.1"/>
    </source>
</evidence>
<organism evidence="3">
    <name type="scientific">Streptantibioticus silvisoli</name>
    <dbReference type="NCBI Taxonomy" id="2705255"/>
    <lineage>
        <taxon>Bacteria</taxon>
        <taxon>Bacillati</taxon>
        <taxon>Actinomycetota</taxon>
        <taxon>Actinomycetes</taxon>
        <taxon>Kitasatosporales</taxon>
        <taxon>Streptomycetaceae</taxon>
        <taxon>Streptantibioticus</taxon>
    </lineage>
</organism>
<evidence type="ECO:0000313" key="2">
    <source>
        <dbReference type="EMBL" id="MDI5963818.1"/>
    </source>
</evidence>
<feature type="domain" description="SnoaL-like" evidence="1">
    <location>
        <begin position="9"/>
        <end position="103"/>
    </location>
</feature>
<dbReference type="SUPFAM" id="SSF54427">
    <property type="entry name" value="NTF2-like"/>
    <property type="match status" value="1"/>
</dbReference>
<dbReference type="RefSeq" id="WP_271318600.1">
    <property type="nucleotide sequence ID" value="NZ_JAAGKO020000017.1"/>
</dbReference>
<evidence type="ECO:0000313" key="4">
    <source>
        <dbReference type="Proteomes" id="UP001156398"/>
    </source>
</evidence>
<sequence>MTTTPEVIDRYLKAAEARDTRACAECFTEDGTVLDEGRTYSGRAEIRGWRDHGIGPWTYTSTVTGTERISDGEYRLAVHVVGDFPGGEARLTFAFELAGGLIAALRIL</sequence>
<dbReference type="Gene3D" id="3.10.450.50">
    <property type="match status" value="1"/>
</dbReference>
<dbReference type="InterPro" id="IPR032710">
    <property type="entry name" value="NTF2-like_dom_sf"/>
</dbReference>